<evidence type="ECO:0000313" key="3">
    <source>
        <dbReference type="EMBL" id="CAI3982722.1"/>
    </source>
</evidence>
<dbReference type="EMBL" id="CAMXCT020000740">
    <property type="protein sequence ID" value="CAL1136097.1"/>
    <property type="molecule type" value="Genomic_DNA"/>
</dbReference>
<sequence length="186" mass="19683">MASAAQVSKDNQAFEHLQWLCPKDQQVLYRAECNAALKEEKRLLTEMENAMLAHQRAMGHCQVVSETDRTWFTLDVQDSHAKHVQLLATMLQELQESAMPIPEGDLGDTIFGNIYSSYAQTAQVTARAAAGLSERTVPVQAMRSSARSALGLGGATGATGPATSAESFPAAADAASSSQAASNAAA</sequence>
<dbReference type="OrthoDB" id="10582926at2759"/>
<dbReference type="AlphaFoldDB" id="A0A9P1C0V7"/>
<evidence type="ECO:0000256" key="2">
    <source>
        <dbReference type="SAM" id="MobiDB-lite"/>
    </source>
</evidence>
<protein>
    <submittedName>
        <fullName evidence="3">Uncharacterized protein</fullName>
    </submittedName>
</protein>
<dbReference type="EMBL" id="CAMXCT030000740">
    <property type="protein sequence ID" value="CAL4770034.1"/>
    <property type="molecule type" value="Genomic_DNA"/>
</dbReference>
<reference evidence="4 5" key="2">
    <citation type="submission" date="2024-05" db="EMBL/GenBank/DDBJ databases">
        <authorList>
            <person name="Chen Y."/>
            <person name="Shah S."/>
            <person name="Dougan E. K."/>
            <person name="Thang M."/>
            <person name="Chan C."/>
        </authorList>
    </citation>
    <scope>NUCLEOTIDE SEQUENCE [LARGE SCALE GENOMIC DNA]</scope>
</reference>
<keyword evidence="1" id="KW-0175">Coiled coil</keyword>
<keyword evidence="5" id="KW-1185">Reference proteome</keyword>
<proteinExistence type="predicted"/>
<evidence type="ECO:0000256" key="1">
    <source>
        <dbReference type="SAM" id="Coils"/>
    </source>
</evidence>
<organism evidence="3">
    <name type="scientific">Cladocopium goreaui</name>
    <dbReference type="NCBI Taxonomy" id="2562237"/>
    <lineage>
        <taxon>Eukaryota</taxon>
        <taxon>Sar</taxon>
        <taxon>Alveolata</taxon>
        <taxon>Dinophyceae</taxon>
        <taxon>Suessiales</taxon>
        <taxon>Symbiodiniaceae</taxon>
        <taxon>Cladocopium</taxon>
    </lineage>
</organism>
<feature type="compositionally biased region" description="Low complexity" evidence="2">
    <location>
        <begin position="158"/>
        <end position="186"/>
    </location>
</feature>
<evidence type="ECO:0000313" key="4">
    <source>
        <dbReference type="EMBL" id="CAL4770034.1"/>
    </source>
</evidence>
<name>A0A9P1C0V7_9DINO</name>
<reference evidence="3" key="1">
    <citation type="submission" date="2022-10" db="EMBL/GenBank/DDBJ databases">
        <authorList>
            <person name="Chen Y."/>
            <person name="Dougan E. K."/>
            <person name="Chan C."/>
            <person name="Rhodes N."/>
            <person name="Thang M."/>
        </authorList>
    </citation>
    <scope>NUCLEOTIDE SEQUENCE</scope>
</reference>
<feature type="coiled-coil region" evidence="1">
    <location>
        <begin position="30"/>
        <end position="57"/>
    </location>
</feature>
<feature type="region of interest" description="Disordered" evidence="2">
    <location>
        <begin position="152"/>
        <end position="186"/>
    </location>
</feature>
<comment type="caution">
    <text evidence="3">The sequence shown here is derived from an EMBL/GenBank/DDBJ whole genome shotgun (WGS) entry which is preliminary data.</text>
</comment>
<evidence type="ECO:0000313" key="5">
    <source>
        <dbReference type="Proteomes" id="UP001152797"/>
    </source>
</evidence>
<dbReference type="Proteomes" id="UP001152797">
    <property type="component" value="Unassembled WGS sequence"/>
</dbReference>
<dbReference type="EMBL" id="CAMXCT010000740">
    <property type="protein sequence ID" value="CAI3982722.1"/>
    <property type="molecule type" value="Genomic_DNA"/>
</dbReference>
<accession>A0A9P1C0V7</accession>
<gene>
    <name evidence="3" type="ORF">C1SCF055_LOCUS10389</name>
</gene>